<evidence type="ECO:0000313" key="3">
    <source>
        <dbReference type="Proteomes" id="UP000177390"/>
    </source>
</evidence>
<organism evidence="2 3">
    <name type="scientific">Candidatus Collierbacteria bacterium RIFCSPHIGHO2_02_FULL_49_10</name>
    <dbReference type="NCBI Taxonomy" id="1817723"/>
    <lineage>
        <taxon>Bacteria</taxon>
        <taxon>Candidatus Collieribacteriota</taxon>
    </lineage>
</organism>
<dbReference type="SUPFAM" id="SSF81301">
    <property type="entry name" value="Nucleotidyltransferase"/>
    <property type="match status" value="1"/>
</dbReference>
<dbReference type="InterPro" id="IPR041633">
    <property type="entry name" value="Polbeta"/>
</dbReference>
<feature type="domain" description="Polymerase beta nucleotidyltransferase" evidence="1">
    <location>
        <begin position="44"/>
        <end position="78"/>
    </location>
</feature>
<evidence type="ECO:0000259" key="1">
    <source>
        <dbReference type="Pfam" id="PF18765"/>
    </source>
</evidence>
<accession>A0A1F5EXL7</accession>
<name>A0A1F5EXL7_9BACT</name>
<gene>
    <name evidence="2" type="ORF">A3D09_03950</name>
</gene>
<comment type="caution">
    <text evidence="2">The sequence shown here is derived from an EMBL/GenBank/DDBJ whole genome shotgun (WGS) entry which is preliminary data.</text>
</comment>
<sequence>MRTHKAPNPQLMAYFEKEILPLVPYELKTFDDRLNLAGLPQRKYFLFGSFAEGKPSLRSDVDVAVVFDDLEIVLSSAFYGLLGEKGMLTRIKGARVEMTLFDEDDIEIMRHENPGIREIKAERENISPERLG</sequence>
<protein>
    <recommendedName>
        <fullName evidence="1">Polymerase beta nucleotidyltransferase domain-containing protein</fullName>
    </recommendedName>
</protein>
<dbReference type="InterPro" id="IPR043519">
    <property type="entry name" value="NT_sf"/>
</dbReference>
<evidence type="ECO:0000313" key="2">
    <source>
        <dbReference type="EMBL" id="OGD72129.1"/>
    </source>
</evidence>
<dbReference type="Pfam" id="PF18765">
    <property type="entry name" value="Polbeta"/>
    <property type="match status" value="1"/>
</dbReference>
<reference evidence="2 3" key="1">
    <citation type="journal article" date="2016" name="Nat. Commun.">
        <title>Thousands of microbial genomes shed light on interconnected biogeochemical processes in an aquifer system.</title>
        <authorList>
            <person name="Anantharaman K."/>
            <person name="Brown C.T."/>
            <person name="Hug L.A."/>
            <person name="Sharon I."/>
            <person name="Castelle C.J."/>
            <person name="Probst A.J."/>
            <person name="Thomas B.C."/>
            <person name="Singh A."/>
            <person name="Wilkins M.J."/>
            <person name="Karaoz U."/>
            <person name="Brodie E.L."/>
            <person name="Williams K.H."/>
            <person name="Hubbard S.S."/>
            <person name="Banfield J.F."/>
        </authorList>
    </citation>
    <scope>NUCLEOTIDE SEQUENCE [LARGE SCALE GENOMIC DNA]</scope>
</reference>
<dbReference type="Gene3D" id="3.30.460.10">
    <property type="entry name" value="Beta Polymerase, domain 2"/>
    <property type="match status" value="1"/>
</dbReference>
<proteinExistence type="predicted"/>
<dbReference type="EMBL" id="MFAH01000006">
    <property type="protein sequence ID" value="OGD72129.1"/>
    <property type="molecule type" value="Genomic_DNA"/>
</dbReference>
<dbReference type="AlphaFoldDB" id="A0A1F5EXL7"/>
<dbReference type="Proteomes" id="UP000177390">
    <property type="component" value="Unassembled WGS sequence"/>
</dbReference>